<feature type="compositionally biased region" description="Basic and acidic residues" evidence="1">
    <location>
        <begin position="686"/>
        <end position="698"/>
    </location>
</feature>
<feature type="compositionally biased region" description="Low complexity" evidence="1">
    <location>
        <begin position="610"/>
        <end position="646"/>
    </location>
</feature>
<feature type="region of interest" description="Disordered" evidence="1">
    <location>
        <begin position="153"/>
        <end position="179"/>
    </location>
</feature>
<sequence length="808" mass="85031">MSDSDDDVMIIDSSLPSTSASSGASDPCGIHREPPESNDDFGDVAGHDAPRAAASPTSSAGIANFPALPQAATAVEELCRHMEGRLKGLPPLRVQANTQTQECGGADTAASLYHCLRKMEAAVGLHAPSLASAAPPTAQSIVRQFVDSWRGAAGRWKRPRPDDSMREGAEKEGMKHIKRESDSEADIWQCFRGASSTHPRDTPAWAVDLEAALERCLGLIESPNYAIAVRKQEEKSALRAALARVSAAEALRAPLQARPAPRAAAPPSSVPAAPSHAALLQEAELICARERTDTLLPMYSELHALRRMRAEREQQAAHTVEEQLEWEQRRLADMLAECDAQLEMLDSNFLDACKSPLAPIETLQQRMDSLTAFRRQLEAHAAAVLPLASKDVATLPKRAWPTTESARRPPRPMGLAGDALSQCMGEERRAWEVRVAALQAQIEEQKKCNAQLHASYVHANAQLHASLDRDNYVSREVLNAAKAQHRADMEVLVGQLGWNLVNSTTDVLSLRHPGTGATLHINHTYSTINGEACESVAKTLAAYILTHAAPPVNTEAPVAAASVAAGEGCTGSSTLPPSPPLQVAHQDSGAASFARAVPPEASRAAGETLSPVAGDAVAQAAPASQSASAPDESASAPSSRRSSLPAKVDTNVAGVPPIHSEPASRSEELEEVVQQSPLSAEAAAEPAREDEGGEDNVKEACGVATASSDDTLDGGGRGDDAEACGKEGGSTLAEEEDGDGGRADAAEDLAGYSNVATEEDSGDASTSNTPSAPSSACSKGNDALQTPVQAASYESFFSPSQLWQSEDE</sequence>
<feature type="compositionally biased region" description="Basic and acidic residues" evidence="1">
    <location>
        <begin position="159"/>
        <end position="179"/>
    </location>
</feature>
<dbReference type="EMBL" id="JAFEUZ010000026">
    <property type="protein sequence ID" value="KAG5476561.1"/>
    <property type="molecule type" value="Genomic_DNA"/>
</dbReference>
<dbReference type="AlphaFoldDB" id="A0A836HF02"/>
<protein>
    <submittedName>
        <fullName evidence="2">Uncharacterized protein</fullName>
    </submittedName>
</protein>
<dbReference type="Proteomes" id="UP000673552">
    <property type="component" value="Chromosome 26"/>
</dbReference>
<reference evidence="2 3" key="1">
    <citation type="submission" date="2021-03" db="EMBL/GenBank/DDBJ databases">
        <title>Leishmania (Mundinia) martiniquensis Genome sequencing and assembly.</title>
        <authorList>
            <person name="Almutairi H."/>
            <person name="Gatherer D."/>
        </authorList>
    </citation>
    <scope>NUCLEOTIDE SEQUENCE [LARGE SCALE GENOMIC DNA]</scope>
    <source>
        <strain evidence="2">LSCM1</strain>
    </source>
</reference>
<accession>A0A836HF02</accession>
<feature type="compositionally biased region" description="Low complexity" evidence="1">
    <location>
        <begin position="764"/>
        <end position="778"/>
    </location>
</feature>
<feature type="compositionally biased region" description="Basic and acidic residues" evidence="1">
    <location>
        <begin position="716"/>
        <end position="725"/>
    </location>
</feature>
<feature type="region of interest" description="Disordered" evidence="1">
    <location>
        <begin position="567"/>
        <end position="783"/>
    </location>
</feature>
<comment type="caution">
    <text evidence="2">The sequence shown here is derived from an EMBL/GenBank/DDBJ whole genome shotgun (WGS) entry which is preliminary data.</text>
</comment>
<dbReference type="RefSeq" id="XP_067178019.1">
    <property type="nucleotide sequence ID" value="XM_067321788.1"/>
</dbReference>
<feature type="region of interest" description="Disordered" evidence="1">
    <location>
        <begin position="1"/>
        <end position="59"/>
    </location>
</feature>
<evidence type="ECO:0000313" key="3">
    <source>
        <dbReference type="Proteomes" id="UP000673552"/>
    </source>
</evidence>
<evidence type="ECO:0000256" key="1">
    <source>
        <dbReference type="SAM" id="MobiDB-lite"/>
    </source>
</evidence>
<gene>
    <name evidence="2" type="ORF">LSCM1_04276</name>
</gene>
<organism evidence="2 3">
    <name type="scientific">Leishmania martiniquensis</name>
    <dbReference type="NCBI Taxonomy" id="1580590"/>
    <lineage>
        <taxon>Eukaryota</taxon>
        <taxon>Discoba</taxon>
        <taxon>Euglenozoa</taxon>
        <taxon>Kinetoplastea</taxon>
        <taxon>Metakinetoplastina</taxon>
        <taxon>Trypanosomatida</taxon>
        <taxon>Trypanosomatidae</taxon>
        <taxon>Leishmaniinae</taxon>
        <taxon>Leishmania</taxon>
    </lineage>
</organism>
<dbReference type="KEGG" id="lmat:92514300"/>
<feature type="compositionally biased region" description="Low complexity" evidence="1">
    <location>
        <begin position="10"/>
        <end position="27"/>
    </location>
</feature>
<keyword evidence="3" id="KW-1185">Reference proteome</keyword>
<name>A0A836HF02_9TRYP</name>
<proteinExistence type="predicted"/>
<evidence type="ECO:0000313" key="2">
    <source>
        <dbReference type="EMBL" id="KAG5476561.1"/>
    </source>
</evidence>
<dbReference type="OrthoDB" id="265447at2759"/>
<dbReference type="GeneID" id="92514300"/>